<comment type="function">
    <text evidence="1">Seems to be required for the assembly of the photosystem I complex.</text>
</comment>
<dbReference type="InterPro" id="IPR003359">
    <property type="entry name" value="PSI_Ycf4_assembly"/>
</dbReference>
<dbReference type="GO" id="GO:0009522">
    <property type="term" value="C:photosystem I"/>
    <property type="evidence" value="ECO:0007669"/>
    <property type="project" value="InterPro"/>
</dbReference>
<gene>
    <name evidence="10" type="primary">ycf4</name>
</gene>
<evidence type="ECO:0000256" key="8">
    <source>
        <dbReference type="ARBA" id="ARBA00023136"/>
    </source>
</evidence>
<protein>
    <recommendedName>
        <fullName evidence="4">Photosystem I assembly protein Ycf4</fullName>
    </recommendedName>
</protein>
<proteinExistence type="inferred from homology"/>
<organism evidence="10">
    <name type="scientific">Karenia mikimotoi</name>
    <name type="common">Red tide dinoflagellate</name>
    <name type="synonym">Gymnodinium mikimotoi</name>
    <dbReference type="NCBI Taxonomy" id="225107"/>
    <lineage>
        <taxon>Eukaryota</taxon>
        <taxon>Sar</taxon>
        <taxon>Alveolata</taxon>
        <taxon>Dinophyceae</taxon>
        <taxon>Gymnodiniales</taxon>
        <taxon>Kareniaceae</taxon>
        <taxon>Karenia</taxon>
    </lineage>
</organism>
<feature type="transmembrane region" description="Helical" evidence="9">
    <location>
        <begin position="20"/>
        <end position="38"/>
    </location>
</feature>
<name>A0A0U1WPD4_KARMI</name>
<evidence type="ECO:0000313" key="10">
    <source>
        <dbReference type="EMBL" id="AIG99612.1"/>
    </source>
</evidence>
<keyword evidence="6 9" id="KW-0812">Transmembrane</keyword>
<keyword evidence="10" id="KW-0560">Oxidoreductase</keyword>
<keyword evidence="8 9" id="KW-0472">Membrane</keyword>
<evidence type="ECO:0000256" key="6">
    <source>
        <dbReference type="ARBA" id="ARBA00022692"/>
    </source>
</evidence>
<dbReference type="AlphaFoldDB" id="A0A0U1WPD4"/>
<dbReference type="GO" id="GO:0015979">
    <property type="term" value="P:photosynthesis"/>
    <property type="evidence" value="ECO:0007669"/>
    <property type="project" value="UniProtKB-KW"/>
</dbReference>
<evidence type="ECO:0000256" key="1">
    <source>
        <dbReference type="ARBA" id="ARBA00002862"/>
    </source>
</evidence>
<evidence type="ECO:0000256" key="3">
    <source>
        <dbReference type="ARBA" id="ARBA00008198"/>
    </source>
</evidence>
<reference evidence="10" key="1">
    <citation type="journal article" date="2016" name="Plant Mol. Biol.">
        <title>Diversity of transcripts and transcript processing forms in plastids of the dinoflagellate alga Karenia mikimotoi.</title>
        <authorList>
            <person name="Dorrell R.G."/>
            <person name="Hinksman G.A."/>
            <person name="Howe C.J."/>
        </authorList>
    </citation>
    <scope>NUCLEOTIDE SEQUENCE</scope>
    <source>
        <strain evidence="10">RCC1513</strain>
    </source>
</reference>
<keyword evidence="5" id="KW-0602">Photosynthesis</keyword>
<evidence type="ECO:0000256" key="4">
    <source>
        <dbReference type="ARBA" id="ARBA00015395"/>
    </source>
</evidence>
<sequence>MPAKYLLTIVIPQFGTKKYINLLFCAATLILGVSFLNTGLSSFPKGNIFFVFPTQIEFIPQGLVLCLYGTIGLILGLFLILTFYWNIGSGYNIYCGREQNIKIYRSCFPTERKPTARNRAGLTRTSSQNHFLLEYPFRVISKLKFKSKPQANEVSIIAQLADGRMIPILSREATEKSMVLQLALTLTNYVNLEVPLELTADN</sequence>
<accession>A0A0U1WPD4</accession>
<keyword evidence="10" id="KW-0934">Plastid</keyword>
<geneLocation type="chloroplast" evidence="10"/>
<feature type="transmembrane region" description="Helical" evidence="9">
    <location>
        <begin position="58"/>
        <end position="84"/>
    </location>
</feature>
<evidence type="ECO:0000256" key="7">
    <source>
        <dbReference type="ARBA" id="ARBA00022989"/>
    </source>
</evidence>
<evidence type="ECO:0000256" key="9">
    <source>
        <dbReference type="SAM" id="Phobius"/>
    </source>
</evidence>
<dbReference type="Pfam" id="PF02392">
    <property type="entry name" value="Ycf4"/>
    <property type="match status" value="1"/>
</dbReference>
<dbReference type="GO" id="GO:0016491">
    <property type="term" value="F:oxidoreductase activity"/>
    <property type="evidence" value="ECO:0007669"/>
    <property type="project" value="UniProtKB-KW"/>
</dbReference>
<dbReference type="EMBL" id="KM065691">
    <property type="protein sequence ID" value="AIG99612.1"/>
    <property type="molecule type" value="Transcribed_RNA"/>
</dbReference>
<keyword evidence="7 9" id="KW-1133">Transmembrane helix</keyword>
<evidence type="ECO:0000256" key="2">
    <source>
        <dbReference type="ARBA" id="ARBA00004141"/>
    </source>
</evidence>
<comment type="subcellular location">
    <subcellularLocation>
        <location evidence="2">Membrane</location>
        <topology evidence="2">Multi-pass membrane protein</topology>
    </subcellularLocation>
</comment>
<evidence type="ECO:0000256" key="5">
    <source>
        <dbReference type="ARBA" id="ARBA00022531"/>
    </source>
</evidence>
<keyword evidence="10" id="KW-0150">Chloroplast</keyword>
<comment type="similarity">
    <text evidence="3">Belongs to the Ycf4 family.</text>
</comment>